<dbReference type="Proteomes" id="UP000067708">
    <property type="component" value="Chromosome"/>
</dbReference>
<organism evidence="1 2">
    <name type="scientific">Rhodoluna lacicola</name>
    <dbReference type="NCBI Taxonomy" id="529884"/>
    <lineage>
        <taxon>Bacteria</taxon>
        <taxon>Bacillati</taxon>
        <taxon>Actinomycetota</taxon>
        <taxon>Actinomycetes</taxon>
        <taxon>Micrococcales</taxon>
        <taxon>Microbacteriaceae</taxon>
        <taxon>Luna cluster</taxon>
        <taxon>Luna-1 subcluster</taxon>
        <taxon>Rhodoluna</taxon>
    </lineage>
</organism>
<dbReference type="HOGENOM" id="CLU_1968847_0_0_11"/>
<dbReference type="AlphaFoldDB" id="A0A060JH64"/>
<sequence>MRDDEFVYAVIADHAAGAEEWDKILQKQDGKTHLERAIHKAVNSKFDAGVDVVIVLSSNEAVLDAASDLGAVAHMVPGFFDTVSMIRTFATAPGVDIDPNDDPWIVVIDPYTLELAEARQMSEIKAD</sequence>
<dbReference type="OrthoDB" id="10007202at2"/>
<evidence type="ECO:0000313" key="1">
    <source>
        <dbReference type="EMBL" id="AIC48055.1"/>
    </source>
</evidence>
<reference evidence="1 2" key="1">
    <citation type="journal article" date="2014" name="Int. J. Syst. Evol. Microbiol.">
        <title>Rhodoluna lacicola gen. nov., sp. nov., a planktonic freshwater bacterium with stream-lined genome.</title>
        <authorList>
            <person name="Hahn M."/>
            <person name="Schmidt J."/>
            <person name="Taipale S.J."/>
            <person name="Doolittle W.F."/>
            <person name="Koll U."/>
        </authorList>
    </citation>
    <scope>NUCLEOTIDE SEQUENCE [LARGE SCALE GENOMIC DNA]</scope>
    <source>
        <strain evidence="1 2">MWH-Ta8</strain>
    </source>
</reference>
<name>A0A060JH64_9MICO</name>
<keyword evidence="2" id="KW-1185">Reference proteome</keyword>
<evidence type="ECO:0000313" key="2">
    <source>
        <dbReference type="Proteomes" id="UP000067708"/>
    </source>
</evidence>
<dbReference type="EMBL" id="CP007490">
    <property type="protein sequence ID" value="AIC48055.1"/>
    <property type="molecule type" value="Genomic_DNA"/>
</dbReference>
<dbReference type="RefSeq" id="WP_038503209.1">
    <property type="nucleotide sequence ID" value="NZ_CP007490.1"/>
</dbReference>
<accession>A0A060JH64</accession>
<gene>
    <name evidence="1" type="ORF">Rhola_00012630</name>
</gene>
<proteinExistence type="predicted"/>
<protein>
    <submittedName>
        <fullName evidence="1">Uncharacterized protein</fullName>
    </submittedName>
</protein>
<dbReference type="KEGG" id="rla:Rhola_00012630"/>
<dbReference type="STRING" id="529884.Rhola_00012630"/>